<evidence type="ECO:0000256" key="5">
    <source>
        <dbReference type="ARBA" id="ARBA00022741"/>
    </source>
</evidence>
<dbReference type="SUPFAM" id="SSF52540">
    <property type="entry name" value="P-loop containing nucleoside triphosphate hydrolases"/>
    <property type="match status" value="1"/>
</dbReference>
<dbReference type="SUPFAM" id="SSF50331">
    <property type="entry name" value="MOP-like"/>
    <property type="match status" value="1"/>
</dbReference>
<reference evidence="13" key="1">
    <citation type="journal article" date="2019" name="Int. J. Syst. Evol. Microbiol.">
        <title>The Global Catalogue of Microorganisms (GCM) 10K type strain sequencing project: providing services to taxonomists for standard genome sequencing and annotation.</title>
        <authorList>
            <consortium name="The Broad Institute Genomics Platform"/>
            <consortium name="The Broad Institute Genome Sequencing Center for Infectious Disease"/>
            <person name="Wu L."/>
            <person name="Ma J."/>
        </authorList>
    </citation>
    <scope>NUCLEOTIDE SEQUENCE [LARGE SCALE GENOMIC DNA]</scope>
    <source>
        <strain evidence="13">JCM 17551</strain>
    </source>
</reference>
<dbReference type="InterPro" id="IPR011868">
    <property type="entry name" value="ModC_ABC_ATP-bd"/>
</dbReference>
<dbReference type="InterPro" id="IPR004606">
    <property type="entry name" value="Mop_domain"/>
</dbReference>
<dbReference type="InterPro" id="IPR008995">
    <property type="entry name" value="Mo/tungstate-bd_C_term_dom"/>
</dbReference>
<evidence type="ECO:0000256" key="2">
    <source>
        <dbReference type="ARBA" id="ARBA00022475"/>
    </source>
</evidence>
<dbReference type="InterPro" id="IPR050334">
    <property type="entry name" value="Molybdenum_import_ModC"/>
</dbReference>
<keyword evidence="13" id="KW-1185">Reference proteome</keyword>
<dbReference type="GO" id="GO:0005524">
    <property type="term" value="F:ATP binding"/>
    <property type="evidence" value="ECO:0007669"/>
    <property type="project" value="UniProtKB-KW"/>
</dbReference>
<organism evidence="12 13">
    <name type="scientific">Litoribacillus peritrichatus</name>
    <dbReference type="NCBI Taxonomy" id="718191"/>
    <lineage>
        <taxon>Bacteria</taxon>
        <taxon>Pseudomonadati</taxon>
        <taxon>Pseudomonadota</taxon>
        <taxon>Gammaproteobacteria</taxon>
        <taxon>Oceanospirillales</taxon>
        <taxon>Oceanospirillaceae</taxon>
        <taxon>Litoribacillus</taxon>
    </lineage>
</organism>
<dbReference type="Gene3D" id="3.40.50.300">
    <property type="entry name" value="P-loop containing nucleotide triphosphate hydrolases"/>
    <property type="match status" value="1"/>
</dbReference>
<evidence type="ECO:0000256" key="3">
    <source>
        <dbReference type="ARBA" id="ARBA00022505"/>
    </source>
</evidence>
<keyword evidence="4" id="KW-0997">Cell inner membrane</keyword>
<dbReference type="EMBL" id="BAABBN010000012">
    <property type="protein sequence ID" value="GAA3934230.1"/>
    <property type="molecule type" value="Genomic_DNA"/>
</dbReference>
<dbReference type="PROSITE" id="PS50893">
    <property type="entry name" value="ABC_TRANSPORTER_2"/>
    <property type="match status" value="1"/>
</dbReference>
<evidence type="ECO:0000256" key="9">
    <source>
        <dbReference type="PROSITE-ProRule" id="PRU01213"/>
    </source>
</evidence>
<dbReference type="NCBIfam" id="TIGR02142">
    <property type="entry name" value="modC_ABC"/>
    <property type="match status" value="1"/>
</dbReference>
<dbReference type="Proteomes" id="UP001501565">
    <property type="component" value="Unassembled WGS sequence"/>
</dbReference>
<dbReference type="Pfam" id="PF00005">
    <property type="entry name" value="ABC_tran"/>
    <property type="match status" value="1"/>
</dbReference>
<name>A0ABP7N0W6_9GAMM</name>
<keyword evidence="2" id="KW-1003">Cell membrane</keyword>
<dbReference type="InterPro" id="IPR005116">
    <property type="entry name" value="Transp-assoc_OB_typ1"/>
</dbReference>
<feature type="domain" description="Mop" evidence="11">
    <location>
        <begin position="311"/>
        <end position="376"/>
    </location>
</feature>
<feature type="domain" description="ABC transporter" evidence="10">
    <location>
        <begin position="8"/>
        <end position="252"/>
    </location>
</feature>
<evidence type="ECO:0000256" key="1">
    <source>
        <dbReference type="ARBA" id="ARBA00022448"/>
    </source>
</evidence>
<dbReference type="InterPro" id="IPR003439">
    <property type="entry name" value="ABC_transporter-like_ATP-bd"/>
</dbReference>
<evidence type="ECO:0000259" key="10">
    <source>
        <dbReference type="PROSITE" id="PS50893"/>
    </source>
</evidence>
<keyword evidence="3 9" id="KW-0500">Molybdenum</keyword>
<keyword evidence="6 12" id="KW-0067">ATP-binding</keyword>
<keyword evidence="1" id="KW-0813">Transport</keyword>
<evidence type="ECO:0000313" key="12">
    <source>
        <dbReference type="EMBL" id="GAA3934230.1"/>
    </source>
</evidence>
<dbReference type="InterPro" id="IPR003593">
    <property type="entry name" value="AAA+_ATPase"/>
</dbReference>
<dbReference type="InterPro" id="IPR027417">
    <property type="entry name" value="P-loop_NTPase"/>
</dbReference>
<dbReference type="PROSITE" id="PS00211">
    <property type="entry name" value="ABC_TRANSPORTER_1"/>
    <property type="match status" value="1"/>
</dbReference>
<evidence type="ECO:0000256" key="8">
    <source>
        <dbReference type="ARBA" id="ARBA00023136"/>
    </source>
</evidence>
<accession>A0ABP7N0W6</accession>
<keyword evidence="7" id="KW-1278">Translocase</keyword>
<dbReference type="InterPro" id="IPR017871">
    <property type="entry name" value="ABC_transporter-like_CS"/>
</dbReference>
<dbReference type="PROSITE" id="PS51866">
    <property type="entry name" value="MOP"/>
    <property type="match status" value="1"/>
</dbReference>
<dbReference type="RefSeq" id="WP_344799741.1">
    <property type="nucleotide sequence ID" value="NZ_BAABBN010000012.1"/>
</dbReference>
<comment type="caution">
    <text evidence="12">The sequence shown here is derived from an EMBL/GenBank/DDBJ whole genome shotgun (WGS) entry which is preliminary data.</text>
</comment>
<dbReference type="Gene3D" id="2.40.50.100">
    <property type="match status" value="1"/>
</dbReference>
<evidence type="ECO:0000256" key="6">
    <source>
        <dbReference type="ARBA" id="ARBA00022840"/>
    </source>
</evidence>
<keyword evidence="5" id="KW-0547">Nucleotide-binding</keyword>
<evidence type="ECO:0000259" key="11">
    <source>
        <dbReference type="PROSITE" id="PS51866"/>
    </source>
</evidence>
<keyword evidence="8" id="KW-0472">Membrane</keyword>
<evidence type="ECO:0000313" key="13">
    <source>
        <dbReference type="Proteomes" id="UP001501565"/>
    </source>
</evidence>
<dbReference type="PANTHER" id="PTHR43514:SF10">
    <property type="entry name" value="MOLYBDENUM IMPORT ATP-BINDING PROTEIN MODC 2"/>
    <property type="match status" value="1"/>
</dbReference>
<dbReference type="SMART" id="SM00382">
    <property type="entry name" value="AAA"/>
    <property type="match status" value="1"/>
</dbReference>
<proteinExistence type="predicted"/>
<sequence length="376" mass="41989">MDDQPNSIRAQFRLQQHRTTNQPFALDVDINLPGNGISAIFGHSGSGKTTLLRCIAGLEKADQGFLTVKGETWQNNRCFLPTHKRPIGYVFQESSLFPHLTAQGNLDYAVKRANKKSASKQSTSKQSTRALFERVTTIMGITPILNQYPHQLSGGERQRVAIARALLIQPEILLMDEPLASLDMARKQEILPYLERLREGFDLPIIYVSHAMDEIARLADHAIALDEGKVIAQGTLQDVFSQVDSPIHFGEDTGVVISGQVTERDTRWHLSKIAFDGGCLWVKDGGDALNQKVRVRVLARDISLAKSCHHDSSILNRLEVTVAEIHQDQDPCMALVRLKSNSIYFIARITQRSLHQLKISEGNTIWAQIKSVALVR</sequence>
<dbReference type="PANTHER" id="PTHR43514">
    <property type="entry name" value="ABC TRANSPORTER I FAMILY MEMBER 10"/>
    <property type="match status" value="1"/>
</dbReference>
<evidence type="ECO:0000256" key="4">
    <source>
        <dbReference type="ARBA" id="ARBA00022519"/>
    </source>
</evidence>
<gene>
    <name evidence="12" type="primary">modC</name>
    <name evidence="12" type="ORF">GCM10022277_33510</name>
</gene>
<dbReference type="Pfam" id="PF03459">
    <property type="entry name" value="TOBE"/>
    <property type="match status" value="1"/>
</dbReference>
<evidence type="ECO:0000256" key="7">
    <source>
        <dbReference type="ARBA" id="ARBA00022967"/>
    </source>
</evidence>
<protein>
    <submittedName>
        <fullName evidence="12">Molybdenum ABC transporter ATP-binding protein</fullName>
    </submittedName>
</protein>